<gene>
    <name evidence="2" type="ORF">BD410DRAFT_809158</name>
</gene>
<name>A0A4Y7PL69_9AGAM</name>
<keyword evidence="1" id="KW-0732">Signal</keyword>
<dbReference type="Proteomes" id="UP000294933">
    <property type="component" value="Unassembled WGS sequence"/>
</dbReference>
<evidence type="ECO:0000256" key="1">
    <source>
        <dbReference type="SAM" id="SignalP"/>
    </source>
</evidence>
<protein>
    <submittedName>
        <fullName evidence="2">Uncharacterized protein</fullName>
    </submittedName>
</protein>
<dbReference type="VEuPathDB" id="FungiDB:BD410DRAFT_809158"/>
<dbReference type="AlphaFoldDB" id="A0A4Y7PL69"/>
<evidence type="ECO:0000313" key="3">
    <source>
        <dbReference type="Proteomes" id="UP000294933"/>
    </source>
</evidence>
<dbReference type="EMBL" id="ML170287">
    <property type="protein sequence ID" value="TDL15180.1"/>
    <property type="molecule type" value="Genomic_DNA"/>
</dbReference>
<feature type="non-terminal residue" evidence="2">
    <location>
        <position position="151"/>
    </location>
</feature>
<dbReference type="OrthoDB" id="6159137at2759"/>
<feature type="signal peptide" evidence="1">
    <location>
        <begin position="1"/>
        <end position="15"/>
    </location>
</feature>
<keyword evidence="3" id="KW-1185">Reference proteome</keyword>
<accession>A0A4Y7PL69</accession>
<reference evidence="2 3" key="1">
    <citation type="submission" date="2018-06" db="EMBL/GenBank/DDBJ databases">
        <title>A transcriptomic atlas of mushroom development highlights an independent origin of complex multicellularity.</title>
        <authorList>
            <consortium name="DOE Joint Genome Institute"/>
            <person name="Krizsan K."/>
            <person name="Almasi E."/>
            <person name="Merenyi Z."/>
            <person name="Sahu N."/>
            <person name="Viragh M."/>
            <person name="Koszo T."/>
            <person name="Mondo S."/>
            <person name="Kiss B."/>
            <person name="Balint B."/>
            <person name="Kues U."/>
            <person name="Barry K."/>
            <person name="Hegedus J.C."/>
            <person name="Henrissat B."/>
            <person name="Johnson J."/>
            <person name="Lipzen A."/>
            <person name="Ohm R."/>
            <person name="Nagy I."/>
            <person name="Pangilinan J."/>
            <person name="Yan J."/>
            <person name="Xiong Y."/>
            <person name="Grigoriev I.V."/>
            <person name="Hibbett D.S."/>
            <person name="Nagy L.G."/>
        </authorList>
    </citation>
    <scope>NUCLEOTIDE SEQUENCE [LARGE SCALE GENOMIC DNA]</scope>
    <source>
        <strain evidence="2 3">SZMC22713</strain>
    </source>
</reference>
<proteinExistence type="predicted"/>
<organism evidence="2 3">
    <name type="scientific">Rickenella mellea</name>
    <dbReference type="NCBI Taxonomy" id="50990"/>
    <lineage>
        <taxon>Eukaryota</taxon>
        <taxon>Fungi</taxon>
        <taxon>Dikarya</taxon>
        <taxon>Basidiomycota</taxon>
        <taxon>Agaricomycotina</taxon>
        <taxon>Agaricomycetes</taxon>
        <taxon>Hymenochaetales</taxon>
        <taxon>Rickenellaceae</taxon>
        <taxon>Rickenella</taxon>
    </lineage>
</organism>
<evidence type="ECO:0000313" key="2">
    <source>
        <dbReference type="EMBL" id="TDL15180.1"/>
    </source>
</evidence>
<sequence length="151" mass="16528">MAMVGVLARLYLITAHTVAKVKVGSDSMWQYDMYNGPGKTLSSRLTDPSSASFSAGGGGPRKVETSLVQNALGQATTAVLLQEDCRLKGVQVRMRMSWRWRGSLAIFKRGHIFKPLVHHATGRYVVVGLTFTKSDEAKNDVKFSGLLADRL</sequence>
<feature type="chain" id="PRO_5021428649" evidence="1">
    <location>
        <begin position="16"/>
        <end position="151"/>
    </location>
</feature>